<accession>A0AA39CAD6</accession>
<comment type="caution">
    <text evidence="1">The sequence shown here is derived from an EMBL/GenBank/DDBJ whole genome shotgun (WGS) entry which is preliminary data.</text>
</comment>
<evidence type="ECO:0000313" key="1">
    <source>
        <dbReference type="EMBL" id="KAK0160385.1"/>
    </source>
</evidence>
<gene>
    <name evidence="1" type="ORF">PV328_007798</name>
</gene>
<reference evidence="1" key="2">
    <citation type="submission" date="2023-03" db="EMBL/GenBank/DDBJ databases">
        <authorList>
            <person name="Inwood S.N."/>
            <person name="Skelly J.G."/>
            <person name="Guhlin J."/>
            <person name="Harrop T.W.R."/>
            <person name="Goldson S.G."/>
            <person name="Dearden P.K."/>
        </authorList>
    </citation>
    <scope>NUCLEOTIDE SEQUENCE</scope>
    <source>
        <strain evidence="1">Irish</strain>
        <tissue evidence="1">Whole body</tissue>
    </source>
</reference>
<dbReference type="EMBL" id="JAQQBS010001423">
    <property type="protein sequence ID" value="KAK0160385.1"/>
    <property type="molecule type" value="Genomic_DNA"/>
</dbReference>
<organism evidence="1 2">
    <name type="scientific">Microctonus aethiopoides</name>
    <dbReference type="NCBI Taxonomy" id="144406"/>
    <lineage>
        <taxon>Eukaryota</taxon>
        <taxon>Metazoa</taxon>
        <taxon>Ecdysozoa</taxon>
        <taxon>Arthropoda</taxon>
        <taxon>Hexapoda</taxon>
        <taxon>Insecta</taxon>
        <taxon>Pterygota</taxon>
        <taxon>Neoptera</taxon>
        <taxon>Endopterygota</taxon>
        <taxon>Hymenoptera</taxon>
        <taxon>Apocrita</taxon>
        <taxon>Ichneumonoidea</taxon>
        <taxon>Braconidae</taxon>
        <taxon>Euphorinae</taxon>
        <taxon>Microctonus</taxon>
    </lineage>
</organism>
<keyword evidence="2" id="KW-1185">Reference proteome</keyword>
<dbReference type="Proteomes" id="UP001168990">
    <property type="component" value="Unassembled WGS sequence"/>
</dbReference>
<name>A0AA39CAD6_9HYME</name>
<dbReference type="AlphaFoldDB" id="A0AA39CAD6"/>
<protein>
    <submittedName>
        <fullName evidence="1">Uncharacterized protein</fullName>
    </submittedName>
</protein>
<sequence length="115" mass="12843">MTYCQSFSMRCHLLANPNQEMSLSEIRAPSLIMRLSAMSVITWLAVANVIHPPKAAPLGDRCRGENFMDDVINSPPNTHICKCVGRHRSGTSFRNLARFLKVKEVKDGDTKNNAL</sequence>
<proteinExistence type="predicted"/>
<evidence type="ECO:0000313" key="2">
    <source>
        <dbReference type="Proteomes" id="UP001168990"/>
    </source>
</evidence>
<reference evidence="1" key="1">
    <citation type="journal article" date="2023" name="bioRxiv">
        <title>Scaffold-level genome assemblies of two parasitoid biocontrol wasps reveal the parthenogenesis mechanism and an associated novel virus.</title>
        <authorList>
            <person name="Inwood S."/>
            <person name="Skelly J."/>
            <person name="Guhlin J."/>
            <person name="Harrop T."/>
            <person name="Goldson S."/>
            <person name="Dearden P."/>
        </authorList>
    </citation>
    <scope>NUCLEOTIDE SEQUENCE</scope>
    <source>
        <strain evidence="1">Irish</strain>
        <tissue evidence="1">Whole body</tissue>
    </source>
</reference>